<evidence type="ECO:0000259" key="13">
    <source>
        <dbReference type="PROSITE" id="PS51656"/>
    </source>
</evidence>
<dbReference type="PROSITE" id="PS51379">
    <property type="entry name" value="4FE4S_FER_2"/>
    <property type="match status" value="1"/>
</dbReference>
<feature type="transmembrane region" description="Helical" evidence="11">
    <location>
        <begin position="6"/>
        <end position="33"/>
    </location>
</feature>
<dbReference type="GO" id="GO:0005886">
    <property type="term" value="C:plasma membrane"/>
    <property type="evidence" value="ECO:0007669"/>
    <property type="project" value="UniProtKB-SubCell"/>
</dbReference>
<dbReference type="GO" id="GO:0046872">
    <property type="term" value="F:metal ion binding"/>
    <property type="evidence" value="ECO:0007669"/>
    <property type="project" value="UniProtKB-KW"/>
</dbReference>
<dbReference type="PROSITE" id="PS51656">
    <property type="entry name" value="4FE4S"/>
    <property type="match status" value="1"/>
</dbReference>
<gene>
    <name evidence="10" type="primary">rnfB</name>
    <name evidence="14" type="ordered locus">Dole_0311</name>
</gene>
<dbReference type="HAMAP" id="MF_00463">
    <property type="entry name" value="RsxB_RnfB"/>
    <property type="match status" value="1"/>
</dbReference>
<dbReference type="KEGG" id="dol:Dole_0311"/>
<keyword evidence="7 10" id="KW-0408">Iron</keyword>
<comment type="similarity">
    <text evidence="10">Belongs to the 4Fe4S bacterial-type ferredoxin family. RnfB subfamily.</text>
</comment>
<evidence type="ECO:0000256" key="3">
    <source>
        <dbReference type="ARBA" id="ARBA00022723"/>
    </source>
</evidence>
<dbReference type="InterPro" id="IPR017900">
    <property type="entry name" value="4Fe4S_Fe_S_CS"/>
</dbReference>
<dbReference type="HOGENOM" id="CLU_053470_0_0_7"/>
<dbReference type="AlphaFoldDB" id="A8ZSV7"/>
<dbReference type="GO" id="GO:0009055">
    <property type="term" value="F:electron transfer activity"/>
    <property type="evidence" value="ECO:0007669"/>
    <property type="project" value="InterPro"/>
</dbReference>
<comment type="caution">
    <text evidence="10">Lacks conserved residue(s) required for the propagation of feature annotation.</text>
</comment>
<dbReference type="eggNOG" id="COG2878">
    <property type="taxonomic scope" value="Bacteria"/>
</dbReference>
<dbReference type="eggNOG" id="COG1143">
    <property type="taxonomic scope" value="Bacteria"/>
</dbReference>
<feature type="binding site" evidence="10">
    <location>
        <position position="174"/>
    </location>
    <ligand>
        <name>[4Fe-4S] cluster</name>
        <dbReference type="ChEBI" id="CHEBI:49883"/>
        <label>3</label>
    </ligand>
</feature>
<dbReference type="Pfam" id="PF04060">
    <property type="entry name" value="FeS"/>
    <property type="match status" value="1"/>
</dbReference>
<comment type="function">
    <text evidence="10">Part of a membrane-bound complex that couples electron transfer with translocation of ions across the membrane.</text>
</comment>
<feature type="binding site" evidence="10">
    <location>
        <position position="51"/>
    </location>
    <ligand>
        <name>[4Fe-4S] cluster</name>
        <dbReference type="ChEBI" id="CHEBI:49883"/>
        <label>1</label>
    </ligand>
</feature>
<evidence type="ECO:0000313" key="15">
    <source>
        <dbReference type="Proteomes" id="UP000008561"/>
    </source>
</evidence>
<dbReference type="RefSeq" id="WP_012173740.1">
    <property type="nucleotide sequence ID" value="NC_009943.1"/>
</dbReference>
<dbReference type="PROSITE" id="PS00198">
    <property type="entry name" value="4FE4S_FER_1"/>
    <property type="match status" value="2"/>
</dbReference>
<keyword evidence="9 10" id="KW-0472">Membrane</keyword>
<dbReference type="Pfam" id="PF00037">
    <property type="entry name" value="Fer4"/>
    <property type="match status" value="1"/>
</dbReference>
<feature type="binding site" evidence="10">
    <location>
        <position position="171"/>
    </location>
    <ligand>
        <name>[4Fe-4S] cluster</name>
        <dbReference type="ChEBI" id="CHEBI:49883"/>
        <label>3</label>
    </ligand>
</feature>
<evidence type="ECO:0000259" key="12">
    <source>
        <dbReference type="PROSITE" id="PS51379"/>
    </source>
</evidence>
<feature type="binding site" evidence="10">
    <location>
        <position position="142"/>
    </location>
    <ligand>
        <name>[4Fe-4S] cluster</name>
        <dbReference type="ChEBI" id="CHEBI:49883"/>
        <label>2</label>
    </ligand>
</feature>
<keyword evidence="10" id="KW-1003">Cell membrane</keyword>
<dbReference type="EMBL" id="CP000859">
    <property type="protein sequence ID" value="ABW66121.1"/>
    <property type="molecule type" value="Genomic_DNA"/>
</dbReference>
<dbReference type="GO" id="GO:0051539">
    <property type="term" value="F:4 iron, 4 sulfur cluster binding"/>
    <property type="evidence" value="ECO:0007669"/>
    <property type="project" value="UniProtKB-UniRule"/>
</dbReference>
<dbReference type="GO" id="GO:0022900">
    <property type="term" value="P:electron transport chain"/>
    <property type="evidence" value="ECO:0007669"/>
    <property type="project" value="UniProtKB-UniRule"/>
</dbReference>
<feature type="binding site" evidence="10">
    <location>
        <position position="181"/>
    </location>
    <ligand>
        <name>[4Fe-4S] cluster</name>
        <dbReference type="ChEBI" id="CHEBI:49883"/>
        <label>2</label>
    </ligand>
</feature>
<feature type="region of interest" description="Hydrophobic" evidence="10">
    <location>
        <begin position="1"/>
        <end position="28"/>
    </location>
</feature>
<feature type="binding site" evidence="10">
    <location>
        <position position="152"/>
    </location>
    <ligand>
        <name>[4Fe-4S] cluster</name>
        <dbReference type="ChEBI" id="CHEBI:49883"/>
        <label>3</label>
    </ligand>
</feature>
<feature type="binding site" evidence="10">
    <location>
        <position position="76"/>
    </location>
    <ligand>
        <name>[4Fe-4S] cluster</name>
        <dbReference type="ChEBI" id="CHEBI:49883"/>
        <label>1</label>
    </ligand>
</feature>
<name>A8ZSV7_DESOH</name>
<organism evidence="14 15">
    <name type="scientific">Desulfosudis oleivorans (strain DSM 6200 / JCM 39069 / Hxd3)</name>
    <name type="common">Desulfococcus oleovorans</name>
    <dbReference type="NCBI Taxonomy" id="96561"/>
    <lineage>
        <taxon>Bacteria</taxon>
        <taxon>Pseudomonadati</taxon>
        <taxon>Thermodesulfobacteriota</taxon>
        <taxon>Desulfobacteria</taxon>
        <taxon>Desulfobacterales</taxon>
        <taxon>Desulfosudaceae</taxon>
        <taxon>Desulfosudis</taxon>
    </lineage>
</organism>
<keyword evidence="10" id="KW-0997">Cell inner membrane</keyword>
<dbReference type="NCBIfam" id="TIGR01944">
    <property type="entry name" value="rnfB"/>
    <property type="match status" value="1"/>
</dbReference>
<proteinExistence type="inferred from homology"/>
<reference evidence="14 15" key="1">
    <citation type="submission" date="2007-10" db="EMBL/GenBank/DDBJ databases">
        <title>Complete sequence of Desulfococcus oleovorans Hxd3.</title>
        <authorList>
            <consortium name="US DOE Joint Genome Institute"/>
            <person name="Copeland A."/>
            <person name="Lucas S."/>
            <person name="Lapidus A."/>
            <person name="Barry K."/>
            <person name="Glavina del Rio T."/>
            <person name="Dalin E."/>
            <person name="Tice H."/>
            <person name="Pitluck S."/>
            <person name="Kiss H."/>
            <person name="Brettin T."/>
            <person name="Bruce D."/>
            <person name="Detter J.C."/>
            <person name="Han C."/>
            <person name="Schmutz J."/>
            <person name="Larimer F."/>
            <person name="Land M."/>
            <person name="Hauser L."/>
            <person name="Kyrpides N."/>
            <person name="Kim E."/>
            <person name="Wawrik B."/>
            <person name="Richardson P."/>
        </authorList>
    </citation>
    <scope>NUCLEOTIDE SEQUENCE [LARGE SCALE GENOMIC DNA]</scope>
    <source>
        <strain evidence="15">DSM 6200 / JCM 39069 / Hxd3</strain>
    </source>
</reference>
<comment type="cofactor">
    <cofactor evidence="10">
        <name>[4Fe-4S] cluster</name>
        <dbReference type="ChEBI" id="CHEBI:49883"/>
    </cofactor>
    <text evidence="10">Binds 3 [4Fe-4S] clusters.</text>
</comment>
<dbReference type="InterPro" id="IPR017896">
    <property type="entry name" value="4Fe4S_Fe-S-bd"/>
</dbReference>
<evidence type="ECO:0000256" key="9">
    <source>
        <dbReference type="ARBA" id="ARBA00023136"/>
    </source>
</evidence>
<keyword evidence="5 10" id="KW-1278">Translocase</keyword>
<keyword evidence="11" id="KW-1133">Transmembrane helix</keyword>
<evidence type="ECO:0000256" key="4">
    <source>
        <dbReference type="ARBA" id="ARBA00022737"/>
    </source>
</evidence>
<keyword evidence="4 10" id="KW-0677">Repeat</keyword>
<evidence type="ECO:0000313" key="14">
    <source>
        <dbReference type="EMBL" id="ABW66121.1"/>
    </source>
</evidence>
<feature type="domain" description="4Fe-4S" evidence="13">
    <location>
        <begin position="34"/>
        <end position="93"/>
    </location>
</feature>
<evidence type="ECO:0000256" key="8">
    <source>
        <dbReference type="ARBA" id="ARBA00023014"/>
    </source>
</evidence>
<keyword evidence="1 10" id="KW-0813">Transport</keyword>
<dbReference type="PANTHER" id="PTHR43560:SF1">
    <property type="entry name" value="ION-TRANSLOCATING OXIDOREDUCTASE COMPLEX SUBUNIT B"/>
    <property type="match status" value="1"/>
</dbReference>
<comment type="subunit">
    <text evidence="10">The complex is composed of six subunits: RnfA, RnfB, RnfC, RnfD, RnfE and RnfG.</text>
</comment>
<accession>A8ZSV7</accession>
<dbReference type="OrthoDB" id="9789936at2"/>
<dbReference type="Gene3D" id="3.30.70.20">
    <property type="match status" value="1"/>
</dbReference>
<dbReference type="InterPro" id="IPR007202">
    <property type="entry name" value="4Fe-4S_dom"/>
</dbReference>
<dbReference type="InterPro" id="IPR050395">
    <property type="entry name" value="4Fe4S_Ferredoxin_RnfB"/>
</dbReference>
<evidence type="ECO:0000256" key="6">
    <source>
        <dbReference type="ARBA" id="ARBA00022982"/>
    </source>
</evidence>
<keyword evidence="6 10" id="KW-0249">Electron transport</keyword>
<dbReference type="SUPFAM" id="SSF54862">
    <property type="entry name" value="4Fe-4S ferredoxins"/>
    <property type="match status" value="1"/>
</dbReference>
<evidence type="ECO:0000256" key="10">
    <source>
        <dbReference type="HAMAP-Rule" id="MF_00463"/>
    </source>
</evidence>
<feature type="binding site" evidence="10">
    <location>
        <position position="54"/>
    </location>
    <ligand>
        <name>[4Fe-4S] cluster</name>
        <dbReference type="ChEBI" id="CHEBI:49883"/>
        <label>1</label>
    </ligand>
</feature>
<feature type="binding site" evidence="10">
    <location>
        <position position="177"/>
    </location>
    <ligand>
        <name>[4Fe-4S] cluster</name>
        <dbReference type="ChEBI" id="CHEBI:49883"/>
        <label>3</label>
    </ligand>
</feature>
<keyword evidence="15" id="KW-1185">Reference proteome</keyword>
<keyword evidence="3 10" id="KW-0479">Metal-binding</keyword>
<keyword evidence="11" id="KW-0812">Transmembrane</keyword>
<dbReference type="Gene3D" id="1.10.15.40">
    <property type="entry name" value="Electron transport complex subunit B, putative Fe-S cluster"/>
    <property type="match status" value="1"/>
</dbReference>
<feature type="binding site" evidence="10">
    <location>
        <position position="138"/>
    </location>
    <ligand>
        <name>[4Fe-4S] cluster</name>
        <dbReference type="ChEBI" id="CHEBI:49883"/>
        <label>2</label>
    </ligand>
</feature>
<sequence>MSAVTIGLAAGTLVGMAVILTYILGWANVAFYVEVDPRVDAVSKALPGANCGGCGFVGCGEYAEAVVMQGAPVNKCAPGGANCAAAIAQIMGVEVGEALPYRPIVHCGAHTKDKHGISDYRGEQRCVTANIVADVQGCTYGCLGFGDCVEACAYDAIHVINGLAVVDYTACVGCGACAKACPRNIITMTPFKADRVFAVLCSNKDAGKEVKKVCDVGCLGCKACERACGLFAIKDNLSCINYDDYDPEHLEDIFKAIDKCPQKGIVLVGKPSEKDMAAVADKEAPSVVTPDFKTTVDDTEWRG</sequence>
<keyword evidence="2 10" id="KW-0004">4Fe-4S</keyword>
<dbReference type="STRING" id="96561.Dole_0311"/>
<evidence type="ECO:0000256" key="1">
    <source>
        <dbReference type="ARBA" id="ARBA00022448"/>
    </source>
</evidence>
<protein>
    <recommendedName>
        <fullName evidence="10">Ion-translocating oxidoreductase complex subunit B</fullName>
        <ecNumber evidence="10">7.-.-.-</ecNumber>
    </recommendedName>
    <alternativeName>
        <fullName evidence="10">Rnf electron transport complex subunit B</fullName>
    </alternativeName>
</protein>
<feature type="binding site" evidence="10">
    <location>
        <position position="59"/>
    </location>
    <ligand>
        <name>[4Fe-4S] cluster</name>
        <dbReference type="ChEBI" id="CHEBI:49883"/>
        <label>1</label>
    </ligand>
</feature>
<feature type="domain" description="4Fe-4S ferredoxin-type" evidence="12">
    <location>
        <begin position="162"/>
        <end position="191"/>
    </location>
</feature>
<feature type="binding site" evidence="10">
    <location>
        <position position="148"/>
    </location>
    <ligand>
        <name>[4Fe-4S] cluster</name>
        <dbReference type="ChEBI" id="CHEBI:49883"/>
        <label>2</label>
    </ligand>
</feature>
<keyword evidence="8 10" id="KW-0411">Iron-sulfur</keyword>
<comment type="subcellular location">
    <subcellularLocation>
        <location evidence="10">Cell inner membrane</location>
    </subcellularLocation>
</comment>
<dbReference type="PANTHER" id="PTHR43560">
    <property type="entry name" value="ION-TRANSLOCATING OXIDOREDUCTASE COMPLEX SUBUNIT B"/>
    <property type="match status" value="1"/>
</dbReference>
<dbReference type="EC" id="7.-.-.-" evidence="10"/>
<dbReference type="Proteomes" id="UP000008561">
    <property type="component" value="Chromosome"/>
</dbReference>
<dbReference type="InterPro" id="IPR010207">
    <property type="entry name" value="Elect_transpt_cplx_RnfB/RsxB"/>
</dbReference>
<evidence type="ECO:0000256" key="2">
    <source>
        <dbReference type="ARBA" id="ARBA00022485"/>
    </source>
</evidence>
<evidence type="ECO:0000256" key="7">
    <source>
        <dbReference type="ARBA" id="ARBA00023004"/>
    </source>
</evidence>
<evidence type="ECO:0000256" key="5">
    <source>
        <dbReference type="ARBA" id="ARBA00022967"/>
    </source>
</evidence>
<evidence type="ECO:0000256" key="11">
    <source>
        <dbReference type="SAM" id="Phobius"/>
    </source>
</evidence>